<dbReference type="InterPro" id="IPR029069">
    <property type="entry name" value="HotDog_dom_sf"/>
</dbReference>
<organism evidence="3 4">
    <name type="scientific">Salinisphaera aquimarina</name>
    <dbReference type="NCBI Taxonomy" id="2094031"/>
    <lineage>
        <taxon>Bacteria</taxon>
        <taxon>Pseudomonadati</taxon>
        <taxon>Pseudomonadota</taxon>
        <taxon>Gammaproteobacteria</taxon>
        <taxon>Salinisphaerales</taxon>
        <taxon>Salinisphaeraceae</taxon>
        <taxon>Salinisphaera</taxon>
    </lineage>
</organism>
<evidence type="ECO:0000313" key="4">
    <source>
        <dbReference type="Proteomes" id="UP001595462"/>
    </source>
</evidence>
<dbReference type="PANTHER" id="PTHR43437:SF3">
    <property type="entry name" value="HYDROXYACYL-THIOESTER DEHYDRATASE TYPE 2, MITOCHONDRIAL"/>
    <property type="match status" value="1"/>
</dbReference>
<proteinExistence type="predicted"/>
<dbReference type="SUPFAM" id="SSF54637">
    <property type="entry name" value="Thioesterase/thiol ester dehydrase-isomerase"/>
    <property type="match status" value="1"/>
</dbReference>
<keyword evidence="4" id="KW-1185">Reference proteome</keyword>
<evidence type="ECO:0000256" key="1">
    <source>
        <dbReference type="SAM" id="MobiDB-lite"/>
    </source>
</evidence>
<dbReference type="Pfam" id="PF01575">
    <property type="entry name" value="MaoC_dehydratas"/>
    <property type="match status" value="1"/>
</dbReference>
<gene>
    <name evidence="3" type="ORF">ACFOSU_15885</name>
</gene>
<evidence type="ECO:0000313" key="3">
    <source>
        <dbReference type="EMBL" id="MFC3105358.1"/>
    </source>
</evidence>
<sequence>MSTDAEKKNGWIEARHGMPSEGDKAERTLDITERHIELFTEMSGDKNPLHTDREAAENSRFGGLIVQGGVTTGILNAVVAEDLPGPGSVFLSVDWKFSKPVYVGDTITGRVEILTVREDKPFCTIQTTVENQKGEVCVSGEAVTYTTPLPQ</sequence>
<comment type="caution">
    <text evidence="3">The sequence shown here is derived from an EMBL/GenBank/DDBJ whole genome shotgun (WGS) entry which is preliminary data.</text>
</comment>
<dbReference type="Gene3D" id="3.10.129.10">
    <property type="entry name" value="Hotdog Thioesterase"/>
    <property type="match status" value="1"/>
</dbReference>
<dbReference type="Proteomes" id="UP001595462">
    <property type="component" value="Unassembled WGS sequence"/>
</dbReference>
<dbReference type="PANTHER" id="PTHR43437">
    <property type="entry name" value="HYDROXYACYL-THIOESTER DEHYDRATASE TYPE 2, MITOCHONDRIAL-RELATED"/>
    <property type="match status" value="1"/>
</dbReference>
<dbReference type="EMBL" id="JBHRSS010000008">
    <property type="protein sequence ID" value="MFC3105358.1"/>
    <property type="molecule type" value="Genomic_DNA"/>
</dbReference>
<feature type="region of interest" description="Disordered" evidence="1">
    <location>
        <begin position="1"/>
        <end position="25"/>
    </location>
</feature>
<dbReference type="InterPro" id="IPR050965">
    <property type="entry name" value="UPF0336/Enoyl-CoA_hydratase"/>
</dbReference>
<feature type="domain" description="MaoC-like" evidence="2">
    <location>
        <begin position="24"/>
        <end position="120"/>
    </location>
</feature>
<accession>A0ABV7EU22</accession>
<dbReference type="CDD" id="cd03449">
    <property type="entry name" value="R_hydratase"/>
    <property type="match status" value="1"/>
</dbReference>
<evidence type="ECO:0000259" key="2">
    <source>
        <dbReference type="Pfam" id="PF01575"/>
    </source>
</evidence>
<name>A0ABV7EU22_9GAMM</name>
<protein>
    <submittedName>
        <fullName evidence="3">MaoC family dehydratase</fullName>
    </submittedName>
</protein>
<dbReference type="RefSeq" id="WP_380690914.1">
    <property type="nucleotide sequence ID" value="NZ_JBHRSS010000008.1"/>
</dbReference>
<dbReference type="InterPro" id="IPR002539">
    <property type="entry name" value="MaoC-like_dom"/>
</dbReference>
<reference evidence="4" key="1">
    <citation type="journal article" date="2019" name="Int. J. Syst. Evol. Microbiol.">
        <title>The Global Catalogue of Microorganisms (GCM) 10K type strain sequencing project: providing services to taxonomists for standard genome sequencing and annotation.</title>
        <authorList>
            <consortium name="The Broad Institute Genomics Platform"/>
            <consortium name="The Broad Institute Genome Sequencing Center for Infectious Disease"/>
            <person name="Wu L."/>
            <person name="Ma J."/>
        </authorList>
    </citation>
    <scope>NUCLEOTIDE SEQUENCE [LARGE SCALE GENOMIC DNA]</scope>
    <source>
        <strain evidence="4">KCTC 52640</strain>
    </source>
</reference>